<gene>
    <name evidence="2" type="ORF">JAAARDRAFT_61801</name>
</gene>
<keyword evidence="1" id="KW-0812">Transmembrane</keyword>
<organism evidence="2 3">
    <name type="scientific">Jaapia argillacea MUCL 33604</name>
    <dbReference type="NCBI Taxonomy" id="933084"/>
    <lineage>
        <taxon>Eukaryota</taxon>
        <taxon>Fungi</taxon>
        <taxon>Dikarya</taxon>
        <taxon>Basidiomycota</taxon>
        <taxon>Agaricomycotina</taxon>
        <taxon>Agaricomycetes</taxon>
        <taxon>Agaricomycetidae</taxon>
        <taxon>Jaapiales</taxon>
        <taxon>Jaapiaceae</taxon>
        <taxon>Jaapia</taxon>
    </lineage>
</organism>
<sequence length="405" mass="43469">MVGADGLTPAVLQDGLLLAANSSVKFQAITLADSTDAAIIVPSDTESDVQFRAQTYGLRAQCHSLNAGCAQSGGDTSHVQNCSNLGVPELPYTPPSGNIGDQLVSIVMVRMGSTNISSSGGSWQATHQGLANPVTALLQLRWSSFIDGGLTRPNDAIDVYPIPSISMYAQCTLSFFQATIQRSVSTTSTDGYVISDEQPTDANFTALLVAPIVNQYVTLRLVSNIQAQAMADTNVASVEATLSQELGRLGIGMTGGMLMLANTLDQQVIHQTLVSRYPLAPALTFVLLLYVYALLTLWIVVWAVGVKSEVFEVEIPAGRRKNVLEVELVQLRLTNPMPIIAALFPPDDKDLKAQLSVQTDVLGLFIEHKGERDARLLIGLQEEGERIGYGLALDRSEFVADKDCT</sequence>
<dbReference type="EMBL" id="KL197739">
    <property type="protein sequence ID" value="KDQ52632.1"/>
    <property type="molecule type" value="Genomic_DNA"/>
</dbReference>
<dbReference type="HOGENOM" id="CLU_679826_0_0_1"/>
<keyword evidence="1" id="KW-1133">Transmembrane helix</keyword>
<evidence type="ECO:0000313" key="3">
    <source>
        <dbReference type="Proteomes" id="UP000027265"/>
    </source>
</evidence>
<accession>A0A067PMV2</accession>
<dbReference type="InParanoid" id="A0A067PMV2"/>
<dbReference type="AlphaFoldDB" id="A0A067PMV2"/>
<dbReference type="STRING" id="933084.A0A067PMV2"/>
<evidence type="ECO:0000256" key="1">
    <source>
        <dbReference type="SAM" id="Phobius"/>
    </source>
</evidence>
<proteinExistence type="predicted"/>
<keyword evidence="1" id="KW-0472">Membrane</keyword>
<dbReference type="OrthoDB" id="3357029at2759"/>
<keyword evidence="3" id="KW-1185">Reference proteome</keyword>
<feature type="transmembrane region" description="Helical" evidence="1">
    <location>
        <begin position="279"/>
        <end position="304"/>
    </location>
</feature>
<name>A0A067PMV2_9AGAM</name>
<evidence type="ECO:0000313" key="2">
    <source>
        <dbReference type="EMBL" id="KDQ52632.1"/>
    </source>
</evidence>
<dbReference type="Proteomes" id="UP000027265">
    <property type="component" value="Unassembled WGS sequence"/>
</dbReference>
<reference evidence="3" key="1">
    <citation type="journal article" date="2014" name="Proc. Natl. Acad. Sci. U.S.A.">
        <title>Extensive sampling of basidiomycete genomes demonstrates inadequacy of the white-rot/brown-rot paradigm for wood decay fungi.</title>
        <authorList>
            <person name="Riley R."/>
            <person name="Salamov A.A."/>
            <person name="Brown D.W."/>
            <person name="Nagy L.G."/>
            <person name="Floudas D."/>
            <person name="Held B.W."/>
            <person name="Levasseur A."/>
            <person name="Lombard V."/>
            <person name="Morin E."/>
            <person name="Otillar R."/>
            <person name="Lindquist E.A."/>
            <person name="Sun H."/>
            <person name="LaButti K.M."/>
            <person name="Schmutz J."/>
            <person name="Jabbour D."/>
            <person name="Luo H."/>
            <person name="Baker S.E."/>
            <person name="Pisabarro A.G."/>
            <person name="Walton J.D."/>
            <person name="Blanchette R.A."/>
            <person name="Henrissat B."/>
            <person name="Martin F."/>
            <person name="Cullen D."/>
            <person name="Hibbett D.S."/>
            <person name="Grigoriev I.V."/>
        </authorList>
    </citation>
    <scope>NUCLEOTIDE SEQUENCE [LARGE SCALE GENOMIC DNA]</scope>
    <source>
        <strain evidence="3">MUCL 33604</strain>
    </source>
</reference>
<protein>
    <submittedName>
        <fullName evidence="2">Uncharacterized protein</fullName>
    </submittedName>
</protein>